<dbReference type="Pfam" id="PF08281">
    <property type="entry name" value="Sigma70_r4_2"/>
    <property type="match status" value="1"/>
</dbReference>
<dbReference type="SUPFAM" id="SSF88946">
    <property type="entry name" value="Sigma2 domain of RNA polymerase sigma factors"/>
    <property type="match status" value="1"/>
</dbReference>
<evidence type="ECO:0000256" key="4">
    <source>
        <dbReference type="ARBA" id="ARBA00023163"/>
    </source>
</evidence>
<reference evidence="7" key="1">
    <citation type="journal article" date="2014" name="Int. J. Syst. Evol. Microbiol.">
        <title>Complete genome sequence of Corynebacterium casei LMG S-19264T (=DSM 44701T), isolated from a smear-ripened cheese.</title>
        <authorList>
            <consortium name="US DOE Joint Genome Institute (JGI-PGF)"/>
            <person name="Walter F."/>
            <person name="Albersmeier A."/>
            <person name="Kalinowski J."/>
            <person name="Ruckert C."/>
        </authorList>
    </citation>
    <scope>NUCLEOTIDE SEQUENCE</scope>
    <source>
        <strain evidence="7">VKM B-2935</strain>
    </source>
</reference>
<keyword evidence="8" id="KW-1185">Reference proteome</keyword>
<sequence>MPAHSTFSSFLATLYHDHHRWLNGWLRQRTDCPHNAADLAQDTFVRVLLQRESKELREPRAFLATIARGLLVDHYRRASLERAYLDALANLPEPEVPSPEARALVLETLVEIDRLLDGLKPRVREAFLLSQLDGLTYPQIAERMGLSISSIQQYMTLAFSHCYKALYL</sequence>
<accession>A0A9W6K6G1</accession>
<evidence type="ECO:0000259" key="5">
    <source>
        <dbReference type="Pfam" id="PF04542"/>
    </source>
</evidence>
<dbReference type="InterPro" id="IPR014284">
    <property type="entry name" value="RNA_pol_sigma-70_dom"/>
</dbReference>
<dbReference type="Gene3D" id="1.10.10.10">
    <property type="entry name" value="Winged helix-like DNA-binding domain superfamily/Winged helix DNA-binding domain"/>
    <property type="match status" value="1"/>
</dbReference>
<dbReference type="SUPFAM" id="SSF88659">
    <property type="entry name" value="Sigma3 and sigma4 domains of RNA polymerase sigma factors"/>
    <property type="match status" value="1"/>
</dbReference>
<keyword evidence="3" id="KW-0731">Sigma factor</keyword>
<dbReference type="NCBIfam" id="NF007232">
    <property type="entry name" value="PRK09651.1"/>
    <property type="match status" value="1"/>
</dbReference>
<dbReference type="GO" id="GO:0006352">
    <property type="term" value="P:DNA-templated transcription initiation"/>
    <property type="evidence" value="ECO:0007669"/>
    <property type="project" value="InterPro"/>
</dbReference>
<dbReference type="InterPro" id="IPR036388">
    <property type="entry name" value="WH-like_DNA-bd_sf"/>
</dbReference>
<dbReference type="Proteomes" id="UP001143328">
    <property type="component" value="Unassembled WGS sequence"/>
</dbReference>
<dbReference type="Gene3D" id="1.10.1740.10">
    <property type="match status" value="1"/>
</dbReference>
<dbReference type="Pfam" id="PF04542">
    <property type="entry name" value="Sigma70_r2"/>
    <property type="match status" value="1"/>
</dbReference>
<dbReference type="FunFam" id="1.10.1740.10:FF:000009">
    <property type="entry name" value="RNA polymerase sigma factor"/>
    <property type="match status" value="1"/>
</dbReference>
<proteinExistence type="inferred from homology"/>
<evidence type="ECO:0000313" key="7">
    <source>
        <dbReference type="EMBL" id="GLK87818.1"/>
    </source>
</evidence>
<dbReference type="NCBIfam" id="TIGR02937">
    <property type="entry name" value="sigma70-ECF"/>
    <property type="match status" value="1"/>
</dbReference>
<dbReference type="NCBIfam" id="NF009180">
    <property type="entry name" value="PRK12528.1"/>
    <property type="match status" value="1"/>
</dbReference>
<comment type="similarity">
    <text evidence="1">Belongs to the sigma-70 factor family. ECF subfamily.</text>
</comment>
<dbReference type="PANTHER" id="PTHR43133:SF63">
    <property type="entry name" value="RNA POLYMERASE SIGMA FACTOR FECI-RELATED"/>
    <property type="match status" value="1"/>
</dbReference>
<dbReference type="EMBL" id="BSFN01000002">
    <property type="protein sequence ID" value="GLK87818.1"/>
    <property type="molecule type" value="Genomic_DNA"/>
</dbReference>
<feature type="domain" description="RNA polymerase sigma factor 70 region 4 type 2" evidence="6">
    <location>
        <begin position="110"/>
        <end position="162"/>
    </location>
</feature>
<reference evidence="7" key="2">
    <citation type="submission" date="2023-01" db="EMBL/GenBank/DDBJ databases">
        <authorList>
            <person name="Sun Q."/>
            <person name="Evtushenko L."/>
        </authorList>
    </citation>
    <scope>NUCLEOTIDE SEQUENCE</scope>
    <source>
        <strain evidence="7">VKM B-2935</strain>
    </source>
</reference>
<keyword evidence="2" id="KW-0805">Transcription regulation</keyword>
<evidence type="ECO:0000313" key="8">
    <source>
        <dbReference type="Proteomes" id="UP001143328"/>
    </source>
</evidence>
<protein>
    <submittedName>
        <fullName evidence="7">RNA polymerase sigma factor</fullName>
    </submittedName>
</protein>
<dbReference type="AlphaFoldDB" id="A0A9W6K6G1"/>
<dbReference type="InterPro" id="IPR007627">
    <property type="entry name" value="RNA_pol_sigma70_r2"/>
</dbReference>
<name>A0A9W6K6G1_9PSED</name>
<dbReference type="InterPro" id="IPR039425">
    <property type="entry name" value="RNA_pol_sigma-70-like"/>
</dbReference>
<gene>
    <name evidence="7" type="ORF">GCM10017655_08800</name>
</gene>
<dbReference type="InterPro" id="IPR013249">
    <property type="entry name" value="RNA_pol_sigma70_r4_t2"/>
</dbReference>
<dbReference type="RefSeq" id="WP_271194070.1">
    <property type="nucleotide sequence ID" value="NZ_BSFN01000002.1"/>
</dbReference>
<feature type="domain" description="RNA polymerase sigma-70 region 2" evidence="5">
    <location>
        <begin position="14"/>
        <end position="79"/>
    </location>
</feature>
<evidence type="ECO:0000256" key="2">
    <source>
        <dbReference type="ARBA" id="ARBA00023015"/>
    </source>
</evidence>
<dbReference type="InterPro" id="IPR013325">
    <property type="entry name" value="RNA_pol_sigma_r2"/>
</dbReference>
<dbReference type="GO" id="GO:0003677">
    <property type="term" value="F:DNA binding"/>
    <property type="evidence" value="ECO:0007669"/>
    <property type="project" value="InterPro"/>
</dbReference>
<evidence type="ECO:0000259" key="6">
    <source>
        <dbReference type="Pfam" id="PF08281"/>
    </source>
</evidence>
<comment type="caution">
    <text evidence="7">The sequence shown here is derived from an EMBL/GenBank/DDBJ whole genome shotgun (WGS) entry which is preliminary data.</text>
</comment>
<dbReference type="InterPro" id="IPR013324">
    <property type="entry name" value="RNA_pol_sigma_r3/r4-like"/>
</dbReference>
<dbReference type="GO" id="GO:0016987">
    <property type="term" value="F:sigma factor activity"/>
    <property type="evidence" value="ECO:0007669"/>
    <property type="project" value="UniProtKB-KW"/>
</dbReference>
<evidence type="ECO:0000256" key="3">
    <source>
        <dbReference type="ARBA" id="ARBA00023082"/>
    </source>
</evidence>
<dbReference type="FunFam" id="1.10.10.10:FF:000427">
    <property type="entry name" value="RNA polymerase sigma factor"/>
    <property type="match status" value="1"/>
</dbReference>
<keyword evidence="4" id="KW-0804">Transcription</keyword>
<dbReference type="CDD" id="cd06171">
    <property type="entry name" value="Sigma70_r4"/>
    <property type="match status" value="1"/>
</dbReference>
<evidence type="ECO:0000256" key="1">
    <source>
        <dbReference type="ARBA" id="ARBA00010641"/>
    </source>
</evidence>
<organism evidence="7 8">
    <name type="scientific">Pseudomonas turukhanskensis</name>
    <dbReference type="NCBI Taxonomy" id="1806536"/>
    <lineage>
        <taxon>Bacteria</taxon>
        <taxon>Pseudomonadati</taxon>
        <taxon>Pseudomonadota</taxon>
        <taxon>Gammaproteobacteria</taxon>
        <taxon>Pseudomonadales</taxon>
        <taxon>Pseudomonadaceae</taxon>
        <taxon>Pseudomonas</taxon>
    </lineage>
</organism>
<dbReference type="PANTHER" id="PTHR43133">
    <property type="entry name" value="RNA POLYMERASE ECF-TYPE SIGMA FACTO"/>
    <property type="match status" value="1"/>
</dbReference>